<dbReference type="PANTHER" id="PTHR11574">
    <property type="entry name" value="KIT LIGAND"/>
    <property type="match status" value="1"/>
</dbReference>
<dbReference type="GO" id="GO:0008083">
    <property type="term" value="F:growth factor activity"/>
    <property type="evidence" value="ECO:0007669"/>
    <property type="project" value="UniProtKB-KW"/>
</dbReference>
<evidence type="ECO:0000256" key="17">
    <source>
        <dbReference type="ARBA" id="ARBA00023157"/>
    </source>
</evidence>
<evidence type="ECO:0000256" key="19">
    <source>
        <dbReference type="ARBA" id="ARBA00023212"/>
    </source>
</evidence>
<keyword evidence="15" id="KW-0339">Growth factor</keyword>
<keyword evidence="14 25" id="KW-1133">Transmembrane helix</keyword>
<protein>
    <recommendedName>
        <fullName evidence="7">Kit ligand</fullName>
    </recommendedName>
    <alternativeName>
        <fullName evidence="21">Mast cell growth factor</fullName>
    </alternativeName>
    <alternativeName>
        <fullName evidence="23">Stem cell factor</fullName>
    </alternativeName>
    <alternativeName>
        <fullName evidence="22">c-Kit ligand</fullName>
    </alternativeName>
</protein>
<evidence type="ECO:0000256" key="18">
    <source>
        <dbReference type="ARBA" id="ARBA00023180"/>
    </source>
</evidence>
<dbReference type="GO" id="GO:0030175">
    <property type="term" value="C:filopodium"/>
    <property type="evidence" value="ECO:0007669"/>
    <property type="project" value="UniProtKB-SubCell"/>
</dbReference>
<keyword evidence="17" id="KW-1015">Disulfide bond</keyword>
<keyword evidence="8" id="KW-1003">Cell membrane</keyword>
<dbReference type="Proteomes" id="UP000824540">
    <property type="component" value="Unassembled WGS sequence"/>
</dbReference>
<evidence type="ECO:0000256" key="15">
    <source>
        <dbReference type="ARBA" id="ARBA00023030"/>
    </source>
</evidence>
<evidence type="ECO:0000256" key="11">
    <source>
        <dbReference type="ARBA" id="ARBA00022692"/>
    </source>
</evidence>
<dbReference type="InterPro" id="IPR003452">
    <property type="entry name" value="SCF"/>
</dbReference>
<keyword evidence="9" id="KW-0963">Cytoplasm</keyword>
<keyword evidence="27" id="KW-1185">Reference proteome</keyword>
<evidence type="ECO:0000256" key="20">
    <source>
        <dbReference type="ARBA" id="ARBA00023273"/>
    </source>
</evidence>
<feature type="transmembrane region" description="Helical" evidence="25">
    <location>
        <begin position="231"/>
        <end position="248"/>
    </location>
</feature>
<dbReference type="InterPro" id="IPR009079">
    <property type="entry name" value="4_helix_cytokine-like_core"/>
</dbReference>
<sequence length="373" mass="41654">MLGVGRAEPGEILDGGFTLTAGVMDRDDANIWISVCVYLLFSATFVACSSGIGNPITDDVNVVSFLKQNIPKDYKIPIRYIPKEEGAECWVELNVYHLEESLKALAQMFGNISSNRDNITIFVQMLQDVRYRIGSALEWKMQDFECHYREEKWETEHYFDYVEDILISARHRSGSPECDSPPCPSTPPPSTAQLSTTGPLSRSAGVNGCTSESNCSSHTERFLSPVVEKSLASLGLIPLAATVFLLVWKVRARRRGENSGNRAENGDIFTGEAGNTPPLDTETPEERMSTKNCKQQKARFSEVKDTIWLLVSYNPPTPDLDPCDRAGAAPFTLKSFSEQRHQCCQNRHCQHCENCHESGSLQLWREITGGLYL</sequence>
<evidence type="ECO:0000256" key="1">
    <source>
        <dbReference type="ARBA" id="ARBA00004245"/>
    </source>
</evidence>
<comment type="similarity">
    <text evidence="6">Belongs to the SCF family.</text>
</comment>
<keyword evidence="19" id="KW-0206">Cytoskeleton</keyword>
<gene>
    <name evidence="26" type="ORF">JZ751_003533</name>
</gene>
<evidence type="ECO:0000256" key="16">
    <source>
        <dbReference type="ARBA" id="ARBA00023136"/>
    </source>
</evidence>
<evidence type="ECO:0000313" key="27">
    <source>
        <dbReference type="Proteomes" id="UP000824540"/>
    </source>
</evidence>
<evidence type="ECO:0000256" key="10">
    <source>
        <dbReference type="ARBA" id="ARBA00022525"/>
    </source>
</evidence>
<evidence type="ECO:0000256" key="13">
    <source>
        <dbReference type="ARBA" id="ARBA00022889"/>
    </source>
</evidence>
<feature type="region of interest" description="Disordered" evidence="24">
    <location>
        <begin position="172"/>
        <end position="205"/>
    </location>
</feature>
<keyword evidence="10" id="KW-0964">Secreted</keyword>
<evidence type="ECO:0000256" key="21">
    <source>
        <dbReference type="ARBA" id="ARBA00030364"/>
    </source>
</evidence>
<keyword evidence="12" id="KW-0732">Signal</keyword>
<dbReference type="GO" id="GO:0005886">
    <property type="term" value="C:plasma membrane"/>
    <property type="evidence" value="ECO:0007669"/>
    <property type="project" value="UniProtKB-SubCell"/>
</dbReference>
<dbReference type="AlphaFoldDB" id="A0A8T2N7F2"/>
<evidence type="ECO:0000256" key="22">
    <source>
        <dbReference type="ARBA" id="ARBA00032898"/>
    </source>
</evidence>
<evidence type="ECO:0000256" key="25">
    <source>
        <dbReference type="SAM" id="Phobius"/>
    </source>
</evidence>
<accession>A0A8T2N7F2</accession>
<dbReference type="GO" id="GO:0005856">
    <property type="term" value="C:cytoskeleton"/>
    <property type="evidence" value="ECO:0007669"/>
    <property type="project" value="UniProtKB-SubCell"/>
</dbReference>
<dbReference type="GO" id="GO:0005125">
    <property type="term" value="F:cytokine activity"/>
    <property type="evidence" value="ECO:0007669"/>
    <property type="project" value="TreeGrafter"/>
</dbReference>
<dbReference type="OrthoDB" id="8445223at2759"/>
<keyword evidence="11 25" id="KW-0812">Transmembrane</keyword>
<dbReference type="GO" id="GO:0005576">
    <property type="term" value="C:extracellular region"/>
    <property type="evidence" value="ECO:0007669"/>
    <property type="project" value="UniProtKB-SubCell"/>
</dbReference>
<evidence type="ECO:0000256" key="8">
    <source>
        <dbReference type="ARBA" id="ARBA00022475"/>
    </source>
</evidence>
<dbReference type="GO" id="GO:0007155">
    <property type="term" value="P:cell adhesion"/>
    <property type="evidence" value="ECO:0007669"/>
    <property type="project" value="UniProtKB-KW"/>
</dbReference>
<dbReference type="PANTHER" id="PTHR11574:SF0">
    <property type="entry name" value="KIT LIGAND"/>
    <property type="match status" value="1"/>
</dbReference>
<evidence type="ECO:0000256" key="23">
    <source>
        <dbReference type="ARBA" id="ARBA00033123"/>
    </source>
</evidence>
<dbReference type="Gene3D" id="1.20.1250.10">
    <property type="match status" value="1"/>
</dbReference>
<comment type="caution">
    <text evidence="26">The sequence shown here is derived from an EMBL/GenBank/DDBJ whole genome shotgun (WGS) entry which is preliminary data.</text>
</comment>
<reference evidence="26" key="1">
    <citation type="thesis" date="2021" institute="BYU ScholarsArchive" country="Provo, UT, USA">
        <title>Applications of and Algorithms for Genome Assembly and Genomic Analyses with an Emphasis on Marine Teleosts.</title>
        <authorList>
            <person name="Pickett B.D."/>
        </authorList>
    </citation>
    <scope>NUCLEOTIDE SEQUENCE</scope>
    <source>
        <strain evidence="26">HI-2016</strain>
    </source>
</reference>
<evidence type="ECO:0000256" key="3">
    <source>
        <dbReference type="ARBA" id="ARBA00004486"/>
    </source>
</evidence>
<dbReference type="GO" id="GO:0008284">
    <property type="term" value="P:positive regulation of cell population proliferation"/>
    <property type="evidence" value="ECO:0007669"/>
    <property type="project" value="TreeGrafter"/>
</dbReference>
<dbReference type="EMBL" id="JAFBMS010000107">
    <property type="protein sequence ID" value="KAG9335876.1"/>
    <property type="molecule type" value="Genomic_DNA"/>
</dbReference>
<organism evidence="26 27">
    <name type="scientific">Albula glossodonta</name>
    <name type="common">roundjaw bonefish</name>
    <dbReference type="NCBI Taxonomy" id="121402"/>
    <lineage>
        <taxon>Eukaryota</taxon>
        <taxon>Metazoa</taxon>
        <taxon>Chordata</taxon>
        <taxon>Craniata</taxon>
        <taxon>Vertebrata</taxon>
        <taxon>Euteleostomi</taxon>
        <taxon>Actinopterygii</taxon>
        <taxon>Neopterygii</taxon>
        <taxon>Teleostei</taxon>
        <taxon>Albuliformes</taxon>
        <taxon>Albulidae</taxon>
        <taxon>Albula</taxon>
    </lineage>
</organism>
<feature type="region of interest" description="Disordered" evidence="24">
    <location>
        <begin position="257"/>
        <end position="289"/>
    </location>
</feature>
<evidence type="ECO:0000256" key="6">
    <source>
        <dbReference type="ARBA" id="ARBA00010419"/>
    </source>
</evidence>
<feature type="compositionally biased region" description="Pro residues" evidence="24">
    <location>
        <begin position="179"/>
        <end position="190"/>
    </location>
</feature>
<dbReference type="Pfam" id="PF02404">
    <property type="entry name" value="SCF"/>
    <property type="match status" value="1"/>
</dbReference>
<evidence type="ECO:0000256" key="12">
    <source>
        <dbReference type="ARBA" id="ARBA00022729"/>
    </source>
</evidence>
<evidence type="ECO:0000313" key="26">
    <source>
        <dbReference type="EMBL" id="KAG9335876.1"/>
    </source>
</evidence>
<keyword evidence="13" id="KW-0130">Cell adhesion</keyword>
<keyword evidence="18" id="KW-0325">Glycoprotein</keyword>
<comment type="subcellular location">
    <subcellularLocation>
        <location evidence="2">Cell membrane</location>
        <topology evidence="2">Single-pass type I membrane protein</topology>
    </subcellularLocation>
    <subcellularLocation>
        <location evidence="3">Cell projection</location>
        <location evidence="3">Filopodium</location>
    </subcellularLocation>
    <subcellularLocation>
        <location evidence="4">Cell projection</location>
        <location evidence="4">Lamellipodium</location>
    </subcellularLocation>
    <subcellularLocation>
        <location evidence="1">Cytoplasm</location>
        <location evidence="1">Cytoskeleton</location>
    </subcellularLocation>
    <subcellularLocation>
        <location evidence="5">Secreted</location>
    </subcellularLocation>
</comment>
<evidence type="ECO:0000256" key="24">
    <source>
        <dbReference type="SAM" id="MobiDB-lite"/>
    </source>
</evidence>
<evidence type="ECO:0000256" key="4">
    <source>
        <dbReference type="ARBA" id="ARBA00004510"/>
    </source>
</evidence>
<keyword evidence="20" id="KW-0966">Cell projection</keyword>
<proteinExistence type="inferred from homology"/>
<evidence type="ECO:0000256" key="7">
    <source>
        <dbReference type="ARBA" id="ARBA00017304"/>
    </source>
</evidence>
<evidence type="ECO:0000256" key="2">
    <source>
        <dbReference type="ARBA" id="ARBA00004251"/>
    </source>
</evidence>
<dbReference type="GO" id="GO:0030027">
    <property type="term" value="C:lamellipodium"/>
    <property type="evidence" value="ECO:0007669"/>
    <property type="project" value="UniProtKB-SubCell"/>
</dbReference>
<dbReference type="GO" id="GO:0005173">
    <property type="term" value="F:stem cell factor receptor binding"/>
    <property type="evidence" value="ECO:0007669"/>
    <property type="project" value="InterPro"/>
</dbReference>
<name>A0A8T2N7F2_9TELE</name>
<evidence type="ECO:0000256" key="9">
    <source>
        <dbReference type="ARBA" id="ARBA00022490"/>
    </source>
</evidence>
<evidence type="ECO:0000256" key="14">
    <source>
        <dbReference type="ARBA" id="ARBA00022989"/>
    </source>
</evidence>
<evidence type="ECO:0000256" key="5">
    <source>
        <dbReference type="ARBA" id="ARBA00004613"/>
    </source>
</evidence>
<keyword evidence="16 25" id="KW-0472">Membrane</keyword>
<dbReference type="SUPFAM" id="SSF47266">
    <property type="entry name" value="4-helical cytokines"/>
    <property type="match status" value="1"/>
</dbReference>